<dbReference type="GO" id="GO:0061630">
    <property type="term" value="F:ubiquitin protein ligase activity"/>
    <property type="evidence" value="ECO:0007669"/>
    <property type="project" value="UniProtKB-EC"/>
</dbReference>
<keyword evidence="12" id="KW-0862">Zinc</keyword>
<keyword evidence="11" id="KW-1000">Mitochondrion outer membrane</keyword>
<comment type="catalytic activity">
    <reaction evidence="1">
        <text>S-ubiquitinyl-[E2 ubiquitin-conjugating enzyme]-L-cysteine + [acceptor protein]-L-lysine = [E2 ubiquitin-conjugating enzyme]-L-cysteine + N(6)-ubiquitinyl-[acceptor protein]-L-lysine.</text>
        <dbReference type="EC" id="2.3.2.27"/>
    </reaction>
</comment>
<comment type="pathway">
    <text evidence="4">Protein modification; protein ubiquitination.</text>
</comment>
<evidence type="ECO:0000256" key="15">
    <source>
        <dbReference type="ARBA" id="ARBA00023136"/>
    </source>
</evidence>
<comment type="subcellular location">
    <subcellularLocation>
        <location evidence="2">Mitochondrion membrane</location>
        <topology evidence="2">Multi-pass membrane protein</topology>
    </subcellularLocation>
    <subcellularLocation>
        <location evidence="3">Mitochondrion outer membrane</location>
    </subcellularLocation>
</comment>
<evidence type="ECO:0000256" key="13">
    <source>
        <dbReference type="ARBA" id="ARBA00022989"/>
    </source>
</evidence>
<dbReference type="Proteomes" id="UP000014500">
    <property type="component" value="Unassembled WGS sequence"/>
</dbReference>
<accession>T1ISN4</accession>
<dbReference type="PROSITE" id="PS51292">
    <property type="entry name" value="ZF_RING_CH"/>
    <property type="match status" value="1"/>
</dbReference>
<evidence type="ECO:0000256" key="6">
    <source>
        <dbReference type="ARBA" id="ARBA00022679"/>
    </source>
</evidence>
<evidence type="ECO:0000256" key="11">
    <source>
        <dbReference type="ARBA" id="ARBA00022787"/>
    </source>
</evidence>
<dbReference type="InterPro" id="IPR011016">
    <property type="entry name" value="Znf_RING-CH"/>
</dbReference>
<evidence type="ECO:0000256" key="18">
    <source>
        <dbReference type="ARBA" id="ARBA00043185"/>
    </source>
</evidence>
<dbReference type="PANTHER" id="PTHR46283">
    <property type="entry name" value="E3 UBIQUITIN-PROTEIN LIGASE MARCH5"/>
    <property type="match status" value="1"/>
</dbReference>
<keyword evidence="14" id="KW-0496">Mitochondrion</keyword>
<evidence type="ECO:0000256" key="12">
    <source>
        <dbReference type="ARBA" id="ARBA00022833"/>
    </source>
</evidence>
<dbReference type="EnsemblMetazoa" id="SMAR004114-RA">
    <property type="protein sequence ID" value="SMAR004114-PA"/>
    <property type="gene ID" value="SMAR004114"/>
</dbReference>
<dbReference type="eggNOG" id="KOG3053">
    <property type="taxonomic scope" value="Eukaryota"/>
</dbReference>
<keyword evidence="15 20" id="KW-0472">Membrane</keyword>
<dbReference type="STRING" id="126957.T1ISN4"/>
<evidence type="ECO:0000256" key="20">
    <source>
        <dbReference type="SAM" id="Phobius"/>
    </source>
</evidence>
<evidence type="ECO:0000256" key="10">
    <source>
        <dbReference type="ARBA" id="ARBA00022786"/>
    </source>
</evidence>
<evidence type="ECO:0000256" key="9">
    <source>
        <dbReference type="ARBA" id="ARBA00022771"/>
    </source>
</evidence>
<evidence type="ECO:0000313" key="22">
    <source>
        <dbReference type="EnsemblMetazoa" id="SMAR004114-PA"/>
    </source>
</evidence>
<keyword evidence="23" id="KW-1185">Reference proteome</keyword>
<evidence type="ECO:0000256" key="8">
    <source>
        <dbReference type="ARBA" id="ARBA00022723"/>
    </source>
</evidence>
<evidence type="ECO:0000259" key="21">
    <source>
        <dbReference type="PROSITE" id="PS51292"/>
    </source>
</evidence>
<dbReference type="HOGENOM" id="CLU_046472_1_1_1"/>
<evidence type="ECO:0000256" key="1">
    <source>
        <dbReference type="ARBA" id="ARBA00000900"/>
    </source>
</evidence>
<keyword evidence="13 20" id="KW-1133">Transmembrane helix</keyword>
<feature type="transmembrane region" description="Helical" evidence="20">
    <location>
        <begin position="89"/>
        <end position="112"/>
    </location>
</feature>
<evidence type="ECO:0000256" key="5">
    <source>
        <dbReference type="ARBA" id="ARBA00012483"/>
    </source>
</evidence>
<evidence type="ECO:0000256" key="17">
    <source>
        <dbReference type="ARBA" id="ARBA00043044"/>
    </source>
</evidence>
<dbReference type="InterPro" id="IPR013083">
    <property type="entry name" value="Znf_RING/FYVE/PHD"/>
</dbReference>
<dbReference type="AlphaFoldDB" id="T1ISN4"/>
<dbReference type="GO" id="GO:0005741">
    <property type="term" value="C:mitochondrial outer membrane"/>
    <property type="evidence" value="ECO:0007669"/>
    <property type="project" value="UniProtKB-SubCell"/>
</dbReference>
<feature type="domain" description="RING-CH-type" evidence="21">
    <location>
        <begin position="1"/>
        <end position="68"/>
    </location>
</feature>
<dbReference type="EC" id="2.3.2.27" evidence="5"/>
<keyword evidence="10" id="KW-0833">Ubl conjugation pathway</keyword>
<evidence type="ECO:0000256" key="3">
    <source>
        <dbReference type="ARBA" id="ARBA00004294"/>
    </source>
</evidence>
<evidence type="ECO:0000256" key="14">
    <source>
        <dbReference type="ARBA" id="ARBA00023128"/>
    </source>
</evidence>
<evidence type="ECO:0000256" key="19">
    <source>
        <dbReference type="ARBA" id="ARBA00043231"/>
    </source>
</evidence>
<feature type="transmembrane region" description="Helical" evidence="20">
    <location>
        <begin position="233"/>
        <end position="250"/>
    </location>
</feature>
<dbReference type="PhylomeDB" id="T1ISN4"/>
<evidence type="ECO:0000313" key="23">
    <source>
        <dbReference type="Proteomes" id="UP000014500"/>
    </source>
</evidence>
<evidence type="ECO:0000256" key="16">
    <source>
        <dbReference type="ARBA" id="ARBA00040151"/>
    </source>
</evidence>
<protein>
    <recommendedName>
        <fullName evidence="16">E3 ubiquitin-protein ligase MARCHF5</fullName>
        <ecNumber evidence="5">2.3.2.27</ecNumber>
    </recommendedName>
    <alternativeName>
        <fullName evidence="18">Membrane-associated RING finger protein 5</fullName>
    </alternativeName>
    <alternativeName>
        <fullName evidence="17">Membrane-associated RING-CH protein V</fullName>
    </alternativeName>
    <alternativeName>
        <fullName evidence="19">RING-type E3 ubiquitin transferase MARCHF5</fullName>
    </alternativeName>
</protein>
<keyword evidence="7 20" id="KW-0812">Transmembrane</keyword>
<evidence type="ECO:0000256" key="7">
    <source>
        <dbReference type="ARBA" id="ARBA00022692"/>
    </source>
</evidence>
<organism evidence="22 23">
    <name type="scientific">Strigamia maritima</name>
    <name type="common">European centipede</name>
    <name type="synonym">Geophilus maritimus</name>
    <dbReference type="NCBI Taxonomy" id="126957"/>
    <lineage>
        <taxon>Eukaryota</taxon>
        <taxon>Metazoa</taxon>
        <taxon>Ecdysozoa</taxon>
        <taxon>Arthropoda</taxon>
        <taxon>Myriapoda</taxon>
        <taxon>Chilopoda</taxon>
        <taxon>Pleurostigmophora</taxon>
        <taxon>Geophilomorpha</taxon>
        <taxon>Linotaeniidae</taxon>
        <taxon>Strigamia</taxon>
    </lineage>
</organism>
<keyword evidence="6" id="KW-0808">Transferase</keyword>
<dbReference type="OMA" id="KRYCWVC"/>
<dbReference type="Pfam" id="PF12906">
    <property type="entry name" value="RINGv"/>
    <property type="match status" value="1"/>
</dbReference>
<feature type="transmembrane region" description="Helical" evidence="20">
    <location>
        <begin position="203"/>
        <end position="221"/>
    </location>
</feature>
<proteinExistence type="predicted"/>
<dbReference type="SMART" id="SM00744">
    <property type="entry name" value="RINGv"/>
    <property type="match status" value="1"/>
</dbReference>
<reference evidence="23" key="1">
    <citation type="submission" date="2011-05" db="EMBL/GenBank/DDBJ databases">
        <authorList>
            <person name="Richards S.R."/>
            <person name="Qu J."/>
            <person name="Jiang H."/>
            <person name="Jhangiani S.N."/>
            <person name="Agravi P."/>
            <person name="Goodspeed R."/>
            <person name="Gross S."/>
            <person name="Mandapat C."/>
            <person name="Jackson L."/>
            <person name="Mathew T."/>
            <person name="Pu L."/>
            <person name="Thornton R."/>
            <person name="Saada N."/>
            <person name="Wilczek-Boney K.B."/>
            <person name="Lee S."/>
            <person name="Kovar C."/>
            <person name="Wu Y."/>
            <person name="Scherer S.E."/>
            <person name="Worley K.C."/>
            <person name="Muzny D.M."/>
            <person name="Gibbs R."/>
        </authorList>
    </citation>
    <scope>NUCLEOTIDE SEQUENCE</scope>
    <source>
        <strain evidence="23">Brora</strain>
    </source>
</reference>
<evidence type="ECO:0000256" key="2">
    <source>
        <dbReference type="ARBA" id="ARBA00004225"/>
    </source>
</evidence>
<dbReference type="FunFam" id="3.30.40.10:FF:000262">
    <property type="entry name" value="E3 ubiquitin-protein ligase MARCH5"/>
    <property type="match status" value="1"/>
</dbReference>
<dbReference type="GO" id="GO:0008270">
    <property type="term" value="F:zinc ion binding"/>
    <property type="evidence" value="ECO:0007669"/>
    <property type="project" value="UniProtKB-KW"/>
</dbReference>
<dbReference type="SUPFAM" id="SSF57850">
    <property type="entry name" value="RING/U-box"/>
    <property type="match status" value="1"/>
</dbReference>
<sequence>MRMERSCWVCFASDEDDPSASWVQPCRCRGTTKWVHQNCLQRWIDEKQKGNTSLKVVCPQCNTEYLIIFPKLGPVVYFMDLCDGVIYKICPFLAAGLMISSVYWSGVTYGAVTVMQILGHKEGLKYMEQIDPLLLLLGLPTIPVMLILGKLVHWEDFILRTWRRHSSKIPFLGSIMGESPELEQQQRYVLDGSIGDPVSATRILIGALILPTIANTVGAMFFDRIQSSLQKTILGGLVFIACKGAFKIYYKQKQLYRLSQRKILDFVEPSVGEQQNLDPVAEE</sequence>
<reference evidence="22" key="2">
    <citation type="submission" date="2015-02" db="UniProtKB">
        <authorList>
            <consortium name="EnsemblMetazoa"/>
        </authorList>
    </citation>
    <scope>IDENTIFICATION</scope>
</reference>
<keyword evidence="8" id="KW-0479">Metal-binding</keyword>
<name>T1ISN4_STRMM</name>
<dbReference type="EMBL" id="JH431443">
    <property type="status" value="NOT_ANNOTATED_CDS"/>
    <property type="molecule type" value="Genomic_DNA"/>
</dbReference>
<feature type="transmembrane region" description="Helical" evidence="20">
    <location>
        <begin position="132"/>
        <end position="154"/>
    </location>
</feature>
<dbReference type="CDD" id="cd16701">
    <property type="entry name" value="RING_CH-C4HC3_MARCH5"/>
    <property type="match status" value="1"/>
</dbReference>
<evidence type="ECO:0000256" key="4">
    <source>
        <dbReference type="ARBA" id="ARBA00004906"/>
    </source>
</evidence>
<dbReference type="Gene3D" id="3.30.40.10">
    <property type="entry name" value="Zinc/RING finger domain, C3HC4 (zinc finger)"/>
    <property type="match status" value="1"/>
</dbReference>
<keyword evidence="9" id="KW-0863">Zinc-finger</keyword>